<evidence type="ECO:0000256" key="3">
    <source>
        <dbReference type="ARBA" id="ARBA00022989"/>
    </source>
</evidence>
<protein>
    <recommendedName>
        <fullName evidence="9">Transmembrane protein 53</fullName>
    </recommendedName>
</protein>
<evidence type="ECO:0000256" key="2">
    <source>
        <dbReference type="ARBA" id="ARBA00022692"/>
    </source>
</evidence>
<proteinExistence type="predicted"/>
<dbReference type="GO" id="GO:0031965">
    <property type="term" value="C:nuclear membrane"/>
    <property type="evidence" value="ECO:0007669"/>
    <property type="project" value="UniProtKB-SubCell"/>
</dbReference>
<evidence type="ECO:0000313" key="8">
    <source>
        <dbReference type="Proteomes" id="UP000724874"/>
    </source>
</evidence>
<name>A0A9P5NP26_GYMJU</name>
<sequence length="293" mass="33017">MSPQQSALGFHIFPGSVEAGGEESRLEPSVILLLGWMDAPLSLLRKYVDAHRSLFPTSSIVLVESHSSFMWASSTGKEKNLRPVINMLVDKLYNTSHPTNGLLFMQFRMATGAIHLMTLASFLKRRLDAIYGPKLTTLPTITTAFIIDSTPGFNDYESIMTTFTLAMKSPILKSLARLPLTFAYVAYYLIYNKALNNPPLLPLLHNYLGQARLLPGSDDESPRLYIYSDADAMVPWTSVERHLSVLSERRMPFVAEKYIGTQHVSHAKQDPRRYWEAVHSLWRSALRQSNAPT</sequence>
<dbReference type="OrthoDB" id="77878at2759"/>
<evidence type="ECO:0000313" key="7">
    <source>
        <dbReference type="EMBL" id="KAF8901504.1"/>
    </source>
</evidence>
<evidence type="ECO:0008006" key="9">
    <source>
        <dbReference type="Google" id="ProtNLM"/>
    </source>
</evidence>
<keyword evidence="5" id="KW-0539">Nucleus</keyword>
<keyword evidence="8" id="KW-1185">Reference proteome</keyword>
<evidence type="ECO:0000256" key="6">
    <source>
        <dbReference type="ARBA" id="ARBA00037847"/>
    </source>
</evidence>
<comment type="subcellular location">
    <subcellularLocation>
        <location evidence="6">Endomembrane system</location>
        <topology evidence="6">Single-pass membrane protein</topology>
    </subcellularLocation>
    <subcellularLocation>
        <location evidence="1">Nucleus membrane</location>
    </subcellularLocation>
</comment>
<evidence type="ECO:0000256" key="4">
    <source>
        <dbReference type="ARBA" id="ARBA00023136"/>
    </source>
</evidence>
<dbReference type="InterPro" id="IPR008547">
    <property type="entry name" value="DUF829_TMEM53"/>
</dbReference>
<gene>
    <name evidence="7" type="ORF">CPB84DRAFT_1846799</name>
</gene>
<dbReference type="Proteomes" id="UP000724874">
    <property type="component" value="Unassembled WGS sequence"/>
</dbReference>
<dbReference type="PANTHER" id="PTHR12265:SF30">
    <property type="entry name" value="TRANSMEMBRANE PROTEIN 53"/>
    <property type="match status" value="1"/>
</dbReference>
<evidence type="ECO:0000256" key="5">
    <source>
        <dbReference type="ARBA" id="ARBA00023242"/>
    </source>
</evidence>
<dbReference type="PANTHER" id="PTHR12265">
    <property type="entry name" value="TRANSMEMBRANE PROTEIN 53"/>
    <property type="match status" value="1"/>
</dbReference>
<organism evidence="7 8">
    <name type="scientific">Gymnopilus junonius</name>
    <name type="common">Spectacular rustgill mushroom</name>
    <name type="synonym">Gymnopilus spectabilis subsp. junonius</name>
    <dbReference type="NCBI Taxonomy" id="109634"/>
    <lineage>
        <taxon>Eukaryota</taxon>
        <taxon>Fungi</taxon>
        <taxon>Dikarya</taxon>
        <taxon>Basidiomycota</taxon>
        <taxon>Agaricomycotina</taxon>
        <taxon>Agaricomycetes</taxon>
        <taxon>Agaricomycetidae</taxon>
        <taxon>Agaricales</taxon>
        <taxon>Agaricineae</taxon>
        <taxon>Hymenogastraceae</taxon>
        <taxon>Gymnopilus</taxon>
    </lineage>
</organism>
<reference evidence="7" key="1">
    <citation type="submission" date="2020-11" db="EMBL/GenBank/DDBJ databases">
        <authorList>
            <consortium name="DOE Joint Genome Institute"/>
            <person name="Ahrendt S."/>
            <person name="Riley R."/>
            <person name="Andreopoulos W."/>
            <person name="LaButti K."/>
            <person name="Pangilinan J."/>
            <person name="Ruiz-duenas F.J."/>
            <person name="Barrasa J.M."/>
            <person name="Sanchez-Garcia M."/>
            <person name="Camarero S."/>
            <person name="Miyauchi S."/>
            <person name="Serrano A."/>
            <person name="Linde D."/>
            <person name="Babiker R."/>
            <person name="Drula E."/>
            <person name="Ayuso-Fernandez I."/>
            <person name="Pacheco R."/>
            <person name="Padilla G."/>
            <person name="Ferreira P."/>
            <person name="Barriuso J."/>
            <person name="Kellner H."/>
            <person name="Castanera R."/>
            <person name="Alfaro M."/>
            <person name="Ramirez L."/>
            <person name="Pisabarro A.G."/>
            <person name="Kuo A."/>
            <person name="Tritt A."/>
            <person name="Lipzen A."/>
            <person name="He G."/>
            <person name="Yan M."/>
            <person name="Ng V."/>
            <person name="Cullen D."/>
            <person name="Martin F."/>
            <person name="Rosso M.-N."/>
            <person name="Henrissat B."/>
            <person name="Hibbett D."/>
            <person name="Martinez A.T."/>
            <person name="Grigoriev I.V."/>
        </authorList>
    </citation>
    <scope>NUCLEOTIDE SEQUENCE</scope>
    <source>
        <strain evidence="7">AH 44721</strain>
    </source>
</reference>
<evidence type="ECO:0000256" key="1">
    <source>
        <dbReference type="ARBA" id="ARBA00004126"/>
    </source>
</evidence>
<comment type="caution">
    <text evidence="7">The sequence shown here is derived from an EMBL/GenBank/DDBJ whole genome shotgun (WGS) entry which is preliminary data.</text>
</comment>
<keyword evidence="3" id="KW-1133">Transmembrane helix</keyword>
<dbReference type="AlphaFoldDB" id="A0A9P5NP26"/>
<dbReference type="Pfam" id="PF05705">
    <property type="entry name" value="DUF829"/>
    <property type="match status" value="1"/>
</dbReference>
<dbReference type="EMBL" id="JADNYJ010000041">
    <property type="protein sequence ID" value="KAF8901504.1"/>
    <property type="molecule type" value="Genomic_DNA"/>
</dbReference>
<keyword evidence="4" id="KW-0472">Membrane</keyword>
<accession>A0A9P5NP26</accession>
<keyword evidence="2" id="KW-0812">Transmembrane</keyword>